<protein>
    <submittedName>
        <fullName evidence="1">Uncharacterized protein</fullName>
    </submittedName>
</protein>
<evidence type="ECO:0000313" key="2">
    <source>
        <dbReference type="Proteomes" id="UP001272716"/>
    </source>
</evidence>
<name>A0ABD5I922_BACTU</name>
<gene>
    <name evidence="1" type="ORF">BTTOUR_33230</name>
</gene>
<evidence type="ECO:0000313" key="1">
    <source>
        <dbReference type="EMBL" id="MDW9213613.1"/>
    </source>
</evidence>
<reference evidence="1 2" key="1">
    <citation type="submission" date="2023-10" db="EMBL/GenBank/DDBJ databases">
        <title>Draft Genome Sequence of Bacillus thuringiensis serovar. toumanoffi 4059: Identification of a Novel Cry Protein Candidate.</title>
        <authorList>
            <person name="Murdoch R.W."/>
            <person name="Gemler B."/>
            <person name="Heater B.S."/>
        </authorList>
    </citation>
    <scope>NUCLEOTIDE SEQUENCE [LARGE SCALE GENOMIC DNA]</scope>
    <source>
        <strain evidence="1 2">4059</strain>
    </source>
</reference>
<dbReference type="InterPro" id="IPR017946">
    <property type="entry name" value="PLC-like_Pdiesterase_TIM-brl"/>
</dbReference>
<proteinExistence type="predicted"/>
<dbReference type="AlphaFoldDB" id="A0ABD5I922"/>
<dbReference type="Proteomes" id="UP001272716">
    <property type="component" value="Unassembled WGS sequence"/>
</dbReference>
<dbReference type="SUPFAM" id="SSF51695">
    <property type="entry name" value="PLC-like phosphodiesterases"/>
    <property type="match status" value="1"/>
</dbReference>
<dbReference type="RefSeq" id="WP_003308354.1">
    <property type="nucleotide sequence ID" value="NZ_JAWQCK010000009.1"/>
</dbReference>
<accession>A0ABD5I922</accession>
<organism evidence="1 2">
    <name type="scientific">Bacillus thuringiensis serovar toumanoffi</name>
    <dbReference type="NCBI Taxonomy" id="180862"/>
    <lineage>
        <taxon>Bacteria</taxon>
        <taxon>Bacillati</taxon>
        <taxon>Bacillota</taxon>
        <taxon>Bacilli</taxon>
        <taxon>Bacillales</taxon>
        <taxon>Bacillaceae</taxon>
        <taxon>Bacillus</taxon>
        <taxon>Bacillus cereus group</taxon>
    </lineage>
</organism>
<dbReference type="Gene3D" id="3.20.20.190">
    <property type="entry name" value="Phosphatidylinositol (PI) phosphodiesterase"/>
    <property type="match status" value="1"/>
</dbReference>
<sequence length="87" mass="9653">MKTEGNITLGDLCGKIVLLGRYSVGTINGGFGNFRWGDNVKFTFITNGNEKRTVQAKYNVKYDEKQAVIDSVLSETIANPANPDQFY</sequence>
<comment type="caution">
    <text evidence="1">The sequence shown here is derived from an EMBL/GenBank/DDBJ whole genome shotgun (WGS) entry which is preliminary data.</text>
</comment>
<dbReference type="EMBL" id="JAWQCK010000009">
    <property type="protein sequence ID" value="MDW9213613.1"/>
    <property type="molecule type" value="Genomic_DNA"/>
</dbReference>